<evidence type="ECO:0000256" key="1">
    <source>
        <dbReference type="ARBA" id="ARBA00004651"/>
    </source>
</evidence>
<dbReference type="InterPro" id="IPR049453">
    <property type="entry name" value="Memb_transporter_dom"/>
</dbReference>
<dbReference type="AlphaFoldDB" id="A0A813SYB1"/>
<dbReference type="OrthoDB" id="68611at2759"/>
<keyword evidence="9" id="KW-1185">Reference proteome</keyword>
<dbReference type="PANTHER" id="PTHR30509">
    <property type="entry name" value="P-HYDROXYBENZOIC ACID EFFLUX PUMP SUBUNIT-RELATED"/>
    <property type="match status" value="1"/>
</dbReference>
<accession>A0A813SYB1</accession>
<feature type="transmembrane region" description="Helical" evidence="6">
    <location>
        <begin position="79"/>
        <end position="102"/>
    </location>
</feature>
<comment type="subcellular location">
    <subcellularLocation>
        <location evidence="1">Cell membrane</location>
        <topology evidence="1">Multi-pass membrane protein</topology>
    </subcellularLocation>
</comment>
<dbReference type="GO" id="GO:0005886">
    <property type="term" value="C:plasma membrane"/>
    <property type="evidence" value="ECO:0007669"/>
    <property type="project" value="UniProtKB-SubCell"/>
</dbReference>
<protein>
    <recommendedName>
        <fullName evidence="7">Integral membrane bound transporter domain-containing protein</fullName>
    </recommendedName>
</protein>
<evidence type="ECO:0000256" key="5">
    <source>
        <dbReference type="ARBA" id="ARBA00023136"/>
    </source>
</evidence>
<keyword evidence="2" id="KW-1003">Cell membrane</keyword>
<feature type="transmembrane region" description="Helical" evidence="6">
    <location>
        <begin position="161"/>
        <end position="187"/>
    </location>
</feature>
<reference evidence="8" key="1">
    <citation type="submission" date="2021-02" db="EMBL/GenBank/DDBJ databases">
        <authorList>
            <person name="Nowell W R."/>
        </authorList>
    </citation>
    <scope>NUCLEOTIDE SEQUENCE</scope>
</reference>
<dbReference type="Pfam" id="PF13515">
    <property type="entry name" value="FUSC_2"/>
    <property type="match status" value="1"/>
</dbReference>
<proteinExistence type="predicted"/>
<keyword evidence="4 6" id="KW-1133">Transmembrane helix</keyword>
<dbReference type="PANTHER" id="PTHR30509:SF9">
    <property type="entry name" value="MULTIDRUG RESISTANCE PROTEIN MDTO"/>
    <property type="match status" value="1"/>
</dbReference>
<keyword evidence="5 6" id="KW-0472">Membrane</keyword>
<evidence type="ECO:0000256" key="2">
    <source>
        <dbReference type="ARBA" id="ARBA00022475"/>
    </source>
</evidence>
<sequence>MSTSTIFQNMYHFYFNYHQYDMHSVLTTSVFSRRIQFAVRMTVSFLVGSFLAYGVPFNNLLALQYLIPVMSMLSIQETFGMTIFACYQMLTAIVPISIFLYIVQKIGLGYKDYLAGELVLLISSLFVAYKCSQVQNRKIALLIIAIFFSTIVNQANLPSTFIFILLELFVIGMAVAIVVSLLVFPLFATFDIENRVNYCLKNLQNMQTLVLQAFLCEDQMSAQVSLARASTIEQMIRTTMSLITARLVESTLEPSRCLQRIFNRRHRHLIDLTIQEQEDFITSLMFHTSSLQLMVKQCQFNEYHTHYARELRATLVHLDLCQTTVISSLLSSTAINRDEFNGRLADLKQALDTLRQVSIKARLHQVEHVLESGLTIRSEDHLSHAFFFYQIATIARILMRVTTGDENKSFFQEIKDQRKKKQKKKRRTLVQWLKPQWPRFVSAFKSMVIIGVGSLFVMVPGLAKVFENGQWILIALCMTQGDTVGGALTTMKMRLVGTLFGAMWAYITYLAVSDNVYHTFGMLVPWILFFGYLKPLPQWGYAATVACFTPVLITLGRIPYGDTLPAGNYALLRIEENLIGIAVAVVLTIAIFPVFAIDVLKNNIDTTLQLCRGSINAMHAIYDKLFENEQLDVTIVDVEKQNEQGIKSFIDAQRSRFHQLISGQRALIGHTALEPTLWWSKNSFASDRYSMLAEQQIDMFRMLHNIDHILLRIHECSNTSENHIKRLQLYADGGFLPASLHNELRNLSRQLSDCVGLWSSYFTLTQTRFYRIFRNFSFKRTKLNESDLSKHTQYLIELNQTIYRLQNQHQESVNRLLDHYLTCLTQGEALSDFIPYADNMNVYIIFMGIAALYYSTTQLARNALALGTNIHTIFELETTTLYRPF</sequence>
<feature type="transmembrane region" description="Helical" evidence="6">
    <location>
        <begin position="495"/>
        <end position="511"/>
    </location>
</feature>
<keyword evidence="3 6" id="KW-0812">Transmembrane</keyword>
<feature type="transmembrane region" description="Helical" evidence="6">
    <location>
        <begin position="540"/>
        <end position="558"/>
    </location>
</feature>
<feature type="transmembrane region" description="Helical" evidence="6">
    <location>
        <begin position="578"/>
        <end position="600"/>
    </location>
</feature>
<name>A0A813SYB1_9BILA</name>
<feature type="transmembrane region" description="Helical" evidence="6">
    <location>
        <begin position="43"/>
        <end position="67"/>
    </location>
</feature>
<gene>
    <name evidence="8" type="ORF">QVE165_LOCUS4495</name>
</gene>
<feature type="transmembrane region" description="Helical" evidence="6">
    <location>
        <begin position="443"/>
        <end position="463"/>
    </location>
</feature>
<evidence type="ECO:0000313" key="9">
    <source>
        <dbReference type="Proteomes" id="UP000663832"/>
    </source>
</evidence>
<feature type="transmembrane region" description="Helical" evidence="6">
    <location>
        <begin position="469"/>
        <end position="488"/>
    </location>
</feature>
<evidence type="ECO:0000313" key="8">
    <source>
        <dbReference type="EMBL" id="CAF0806358.1"/>
    </source>
</evidence>
<dbReference type="EMBL" id="CAJNOM010000017">
    <property type="protein sequence ID" value="CAF0806358.1"/>
    <property type="molecule type" value="Genomic_DNA"/>
</dbReference>
<comment type="caution">
    <text evidence="8">The sequence shown here is derived from an EMBL/GenBank/DDBJ whole genome shotgun (WGS) entry which is preliminary data.</text>
</comment>
<evidence type="ECO:0000256" key="3">
    <source>
        <dbReference type="ARBA" id="ARBA00022692"/>
    </source>
</evidence>
<evidence type="ECO:0000256" key="4">
    <source>
        <dbReference type="ARBA" id="ARBA00022989"/>
    </source>
</evidence>
<evidence type="ECO:0000256" key="6">
    <source>
        <dbReference type="SAM" id="Phobius"/>
    </source>
</evidence>
<feature type="domain" description="Integral membrane bound transporter" evidence="7">
    <location>
        <begin position="466"/>
        <end position="586"/>
    </location>
</feature>
<evidence type="ECO:0000259" key="7">
    <source>
        <dbReference type="Pfam" id="PF13515"/>
    </source>
</evidence>
<organism evidence="8 9">
    <name type="scientific">Adineta steineri</name>
    <dbReference type="NCBI Taxonomy" id="433720"/>
    <lineage>
        <taxon>Eukaryota</taxon>
        <taxon>Metazoa</taxon>
        <taxon>Spiralia</taxon>
        <taxon>Gnathifera</taxon>
        <taxon>Rotifera</taxon>
        <taxon>Eurotatoria</taxon>
        <taxon>Bdelloidea</taxon>
        <taxon>Adinetida</taxon>
        <taxon>Adinetidae</taxon>
        <taxon>Adineta</taxon>
    </lineage>
</organism>
<dbReference type="Proteomes" id="UP000663832">
    <property type="component" value="Unassembled WGS sequence"/>
</dbReference>
<feature type="transmembrane region" description="Helical" evidence="6">
    <location>
        <begin position="139"/>
        <end position="155"/>
    </location>
</feature>